<dbReference type="Proteomes" id="UP000265725">
    <property type="component" value="Chromosome"/>
</dbReference>
<keyword evidence="1" id="KW-0479">Metal-binding</keyword>
<sequence length="70" mass="8267">MCRKENRFVRVIDILDELNDLEQRFCTDCFLKKTLKETESKTSAHRFCISSCTVGKQLQFIGQELIKHRS</sequence>
<dbReference type="GO" id="GO:0008270">
    <property type="term" value="F:zinc ion binding"/>
    <property type="evidence" value="ECO:0007669"/>
    <property type="project" value="UniProtKB-KW"/>
</dbReference>
<proteinExistence type="predicted"/>
<dbReference type="EMBL" id="CP032418">
    <property type="protein sequence ID" value="AYC29436.1"/>
    <property type="molecule type" value="Genomic_DNA"/>
</dbReference>
<evidence type="ECO:0000313" key="2">
    <source>
        <dbReference type="Proteomes" id="UP000265725"/>
    </source>
</evidence>
<gene>
    <name evidence="1" type="ORF">D3873_05885</name>
</gene>
<keyword evidence="1" id="KW-0863">Zinc-finger</keyword>
<accession>A0A385YS50</accession>
<keyword evidence="2" id="KW-1185">Reference proteome</keyword>
<organism evidence="1 2">
    <name type="scientific">Paenisporosarcina cavernae</name>
    <dbReference type="NCBI Taxonomy" id="2320858"/>
    <lineage>
        <taxon>Bacteria</taxon>
        <taxon>Bacillati</taxon>
        <taxon>Bacillota</taxon>
        <taxon>Bacilli</taxon>
        <taxon>Bacillales</taxon>
        <taxon>Caryophanaceae</taxon>
        <taxon>Paenisporosarcina</taxon>
    </lineage>
</organism>
<keyword evidence="1" id="KW-0862">Zinc</keyword>
<dbReference type="InterPro" id="IPR019718">
    <property type="entry name" value="DUF2602"/>
</dbReference>
<dbReference type="Pfam" id="PF10782">
    <property type="entry name" value="zf-C2HCIx2C"/>
    <property type="match status" value="1"/>
</dbReference>
<dbReference type="AlphaFoldDB" id="A0A385YS50"/>
<name>A0A385YS50_9BACL</name>
<protein>
    <submittedName>
        <fullName evidence="1">Zinc-finger domain-containing protein</fullName>
    </submittedName>
</protein>
<evidence type="ECO:0000313" key="1">
    <source>
        <dbReference type="EMBL" id="AYC29436.1"/>
    </source>
</evidence>
<dbReference type="KEGG" id="paek:D3873_05885"/>
<dbReference type="OrthoDB" id="2454446at2"/>
<reference evidence="2" key="1">
    <citation type="submission" date="2018-09" db="EMBL/GenBank/DDBJ databases">
        <authorList>
            <person name="Zhu H."/>
        </authorList>
    </citation>
    <scope>NUCLEOTIDE SEQUENCE [LARGE SCALE GENOMIC DNA]</scope>
    <source>
        <strain evidence="2">K2R23-3</strain>
    </source>
</reference>